<sequence>MSAIIDQAVRKSPLFKDLNEQWKKRLMRAASVQPYEVGEVIIEEGAQVNSLYIVLSGEVRVWSRIGERVVELETLGSGAYLGEVSLLSGKKATASVEALSENVGVLAIGRDILLELLAENSDIRRVLEDTTMQRAKDTIGKVLS</sequence>
<dbReference type="EMBL" id="CP030032">
    <property type="protein sequence ID" value="AWV88386.1"/>
    <property type="molecule type" value="Genomic_DNA"/>
</dbReference>
<dbReference type="PANTHER" id="PTHR23011:SF28">
    <property type="entry name" value="CYCLIC NUCLEOTIDE-BINDING DOMAIN CONTAINING PROTEIN"/>
    <property type="match status" value="1"/>
</dbReference>
<gene>
    <name evidence="1" type="ORF">DN745_03110</name>
</gene>
<dbReference type="SMART" id="SM00100">
    <property type="entry name" value="cNMP"/>
    <property type="match status" value="1"/>
</dbReference>
<dbReference type="InterPro" id="IPR000595">
    <property type="entry name" value="cNMP-bd_dom"/>
</dbReference>
<dbReference type="PROSITE" id="PS50042">
    <property type="entry name" value="CNMP_BINDING_3"/>
    <property type="match status" value="1"/>
</dbReference>
<dbReference type="CDD" id="cd00038">
    <property type="entry name" value="CAP_ED"/>
    <property type="match status" value="1"/>
</dbReference>
<dbReference type="KEGG" id="bsed:DN745_03110"/>
<dbReference type="PANTHER" id="PTHR23011">
    <property type="entry name" value="CYCLIC NUCLEOTIDE-BINDING DOMAIN CONTAINING PROTEIN"/>
    <property type="match status" value="1"/>
</dbReference>
<name>A0A2Z4FI67_9DELT</name>
<dbReference type="InterPro" id="IPR018490">
    <property type="entry name" value="cNMP-bd_dom_sf"/>
</dbReference>
<dbReference type="Gene3D" id="2.60.120.10">
    <property type="entry name" value="Jelly Rolls"/>
    <property type="match status" value="1"/>
</dbReference>
<dbReference type="OrthoDB" id="892842at2"/>
<reference evidence="1 2" key="1">
    <citation type="submission" date="2018-06" db="EMBL/GenBank/DDBJ databases">
        <title>Lujinxingia sediminis gen. nov. sp. nov., a new facultative anaerobic member of the class Deltaproteobacteria, and proposal of Lujinxingaceae fam. nov.</title>
        <authorList>
            <person name="Guo L.-Y."/>
            <person name="Li C.-M."/>
            <person name="Wang S."/>
            <person name="Du Z.-J."/>
        </authorList>
    </citation>
    <scope>NUCLEOTIDE SEQUENCE [LARGE SCALE GENOMIC DNA]</scope>
    <source>
        <strain evidence="1 2">FA350</strain>
    </source>
</reference>
<proteinExistence type="predicted"/>
<dbReference type="InterPro" id="IPR014710">
    <property type="entry name" value="RmlC-like_jellyroll"/>
</dbReference>
<dbReference type="Proteomes" id="UP000249799">
    <property type="component" value="Chromosome"/>
</dbReference>
<organism evidence="1 2">
    <name type="scientific">Bradymonas sediminis</name>
    <dbReference type="NCBI Taxonomy" id="1548548"/>
    <lineage>
        <taxon>Bacteria</taxon>
        <taxon>Deltaproteobacteria</taxon>
        <taxon>Bradymonadales</taxon>
        <taxon>Bradymonadaceae</taxon>
        <taxon>Bradymonas</taxon>
    </lineage>
</organism>
<accession>A0A2Z4FI67</accession>
<dbReference type="AlphaFoldDB" id="A0A2Z4FI67"/>
<dbReference type="Pfam" id="PF00027">
    <property type="entry name" value="cNMP_binding"/>
    <property type="match status" value="1"/>
</dbReference>
<protein>
    <submittedName>
        <fullName evidence="1">Uncharacterized protein</fullName>
    </submittedName>
</protein>
<keyword evidence="2" id="KW-1185">Reference proteome</keyword>
<evidence type="ECO:0000313" key="2">
    <source>
        <dbReference type="Proteomes" id="UP000249799"/>
    </source>
</evidence>
<dbReference type="RefSeq" id="WP_111332080.1">
    <property type="nucleotide sequence ID" value="NZ_CP030032.1"/>
</dbReference>
<evidence type="ECO:0000313" key="1">
    <source>
        <dbReference type="EMBL" id="AWV88386.1"/>
    </source>
</evidence>
<dbReference type="SUPFAM" id="SSF51206">
    <property type="entry name" value="cAMP-binding domain-like"/>
    <property type="match status" value="1"/>
</dbReference>